<dbReference type="PROSITE" id="PS01302">
    <property type="entry name" value="UPF0758"/>
    <property type="match status" value="1"/>
</dbReference>
<dbReference type="InterPro" id="IPR037518">
    <property type="entry name" value="MPN"/>
</dbReference>
<feature type="domain" description="MPN" evidence="8">
    <location>
        <begin position="104"/>
        <end position="226"/>
    </location>
</feature>
<name>A0A239Z2J5_9STAP</name>
<keyword evidence="10" id="KW-1185">Reference proteome</keyword>
<evidence type="ECO:0000256" key="7">
    <source>
        <dbReference type="RuleBase" id="RU003797"/>
    </source>
</evidence>
<evidence type="ECO:0000313" key="10">
    <source>
        <dbReference type="Proteomes" id="UP000242084"/>
    </source>
</evidence>
<keyword evidence="2" id="KW-0645">Protease</keyword>
<dbReference type="NCBIfam" id="TIGR00608">
    <property type="entry name" value="radc"/>
    <property type="match status" value="1"/>
</dbReference>
<evidence type="ECO:0000256" key="4">
    <source>
        <dbReference type="ARBA" id="ARBA00022801"/>
    </source>
</evidence>
<proteinExistence type="inferred from homology"/>
<dbReference type="InterPro" id="IPR001405">
    <property type="entry name" value="UPF0758"/>
</dbReference>
<dbReference type="GO" id="GO:0046872">
    <property type="term" value="F:metal ion binding"/>
    <property type="evidence" value="ECO:0007669"/>
    <property type="project" value="UniProtKB-KW"/>
</dbReference>
<comment type="similarity">
    <text evidence="1 7">Belongs to the UPF0758 family.</text>
</comment>
<dbReference type="GO" id="GO:0006508">
    <property type="term" value="P:proteolysis"/>
    <property type="evidence" value="ECO:0007669"/>
    <property type="project" value="UniProtKB-KW"/>
</dbReference>
<dbReference type="CDD" id="cd08071">
    <property type="entry name" value="MPN_DUF2466"/>
    <property type="match status" value="1"/>
</dbReference>
<dbReference type="KEGG" id="sste:SAMEA4384403_1103"/>
<dbReference type="OrthoDB" id="9804482at2"/>
<dbReference type="SUPFAM" id="SSF102712">
    <property type="entry name" value="JAB1/MPN domain"/>
    <property type="match status" value="1"/>
</dbReference>
<evidence type="ECO:0000259" key="8">
    <source>
        <dbReference type="PROSITE" id="PS50249"/>
    </source>
</evidence>
<keyword evidence="5" id="KW-0862">Zinc</keyword>
<dbReference type="Pfam" id="PF04002">
    <property type="entry name" value="RadC"/>
    <property type="match status" value="1"/>
</dbReference>
<dbReference type="InterPro" id="IPR046778">
    <property type="entry name" value="UPF0758_N"/>
</dbReference>
<reference evidence="9 10" key="1">
    <citation type="submission" date="2017-06" db="EMBL/GenBank/DDBJ databases">
        <authorList>
            <consortium name="Pathogen Informatics"/>
        </authorList>
    </citation>
    <scope>NUCLEOTIDE SEQUENCE [LARGE SCALE GENOMIC DNA]</scope>
    <source>
        <strain evidence="9 10">NCTC13839</strain>
    </source>
</reference>
<dbReference type="Gene3D" id="3.40.140.10">
    <property type="entry name" value="Cytidine Deaminase, domain 2"/>
    <property type="match status" value="1"/>
</dbReference>
<dbReference type="PANTHER" id="PTHR30471:SF3">
    <property type="entry name" value="UPF0758 PROTEIN YEES-RELATED"/>
    <property type="match status" value="1"/>
</dbReference>
<evidence type="ECO:0000256" key="6">
    <source>
        <dbReference type="ARBA" id="ARBA00023049"/>
    </source>
</evidence>
<sequence>MSIKIRDLQEEDKPRERLKLYGPDKLSNRELLAIIINSGSKQFSSLECANHVLNLVHNMRELRFLTLAELQSVNGIGEKKALTILAVIEFAKRMHMNTILDKYEINEPKDVANYLMEKLRYLKQEHFVALLLNTKNQIIHEQSIFIGSLDMAVVHPRDLLREAIKHSAASIVIVHNHPSGDPTPSLEDIKTTKRLLYCCNLMGINLLDHIIIGDGKFVSIFEEEYISNEEIDLDLNEPIP</sequence>
<dbReference type="InterPro" id="IPR020891">
    <property type="entry name" value="UPF0758_CS"/>
</dbReference>
<evidence type="ECO:0000256" key="5">
    <source>
        <dbReference type="ARBA" id="ARBA00022833"/>
    </source>
</evidence>
<evidence type="ECO:0000313" key="9">
    <source>
        <dbReference type="EMBL" id="SNV65217.1"/>
    </source>
</evidence>
<keyword evidence="3" id="KW-0479">Metal-binding</keyword>
<evidence type="ECO:0000256" key="3">
    <source>
        <dbReference type="ARBA" id="ARBA00022723"/>
    </source>
</evidence>
<keyword evidence="4" id="KW-0378">Hydrolase</keyword>
<dbReference type="InterPro" id="IPR025657">
    <property type="entry name" value="RadC_JAB"/>
</dbReference>
<dbReference type="Proteomes" id="UP000242084">
    <property type="component" value="Chromosome 1"/>
</dbReference>
<evidence type="ECO:0000256" key="2">
    <source>
        <dbReference type="ARBA" id="ARBA00022670"/>
    </source>
</evidence>
<dbReference type="NCBIfam" id="NF000642">
    <property type="entry name" value="PRK00024.1"/>
    <property type="match status" value="1"/>
</dbReference>
<dbReference type="PANTHER" id="PTHR30471">
    <property type="entry name" value="DNA REPAIR PROTEIN RADC"/>
    <property type="match status" value="1"/>
</dbReference>
<dbReference type="PROSITE" id="PS50249">
    <property type="entry name" value="MPN"/>
    <property type="match status" value="1"/>
</dbReference>
<evidence type="ECO:0000256" key="1">
    <source>
        <dbReference type="ARBA" id="ARBA00010243"/>
    </source>
</evidence>
<dbReference type="RefSeq" id="WP_095087569.1">
    <property type="nucleotide sequence ID" value="NZ_BMDM01000002.1"/>
</dbReference>
<keyword evidence="6" id="KW-0482">Metalloprotease</keyword>
<dbReference type="Pfam" id="PF20582">
    <property type="entry name" value="UPF0758_N"/>
    <property type="match status" value="1"/>
</dbReference>
<protein>
    <submittedName>
        <fullName evidence="9">DNA repair protein</fullName>
    </submittedName>
</protein>
<gene>
    <name evidence="9" type="ORF">SAMEA4384403_01103</name>
</gene>
<dbReference type="GO" id="GO:0008237">
    <property type="term" value="F:metallopeptidase activity"/>
    <property type="evidence" value="ECO:0007669"/>
    <property type="project" value="UniProtKB-KW"/>
</dbReference>
<dbReference type="AlphaFoldDB" id="A0A239Z2J5"/>
<accession>A0A239Z2J5</accession>
<dbReference type="EMBL" id="LT906462">
    <property type="protein sequence ID" value="SNV65217.1"/>
    <property type="molecule type" value="Genomic_DNA"/>
</dbReference>
<organism evidence="9 10">
    <name type="scientific">Mammaliicoccus stepanovicii</name>
    <dbReference type="NCBI Taxonomy" id="643214"/>
    <lineage>
        <taxon>Bacteria</taxon>
        <taxon>Bacillati</taxon>
        <taxon>Bacillota</taxon>
        <taxon>Bacilli</taxon>
        <taxon>Bacillales</taxon>
        <taxon>Staphylococcaceae</taxon>
        <taxon>Mammaliicoccus</taxon>
    </lineage>
</organism>